<sequence>MAIQEVQTSSKELNLQDLEICCILQQSTPAFFEIEKLKSMLITLNVLLKSISNASIRAYIQYLLAVRNEEFLECLLGFALPLFPNLKEE</sequence>
<keyword evidence="2" id="KW-1185">Reference proteome</keyword>
<comment type="caution">
    <text evidence="1">The sequence shown here is derived from an EMBL/GenBank/DDBJ whole genome shotgun (WGS) entry which is preliminary data.</text>
</comment>
<name>A0A8S0U137_OLEEU</name>
<evidence type="ECO:0000313" key="2">
    <source>
        <dbReference type="Proteomes" id="UP000594638"/>
    </source>
</evidence>
<evidence type="ECO:0000313" key="1">
    <source>
        <dbReference type="EMBL" id="CAA3010952.1"/>
    </source>
</evidence>
<reference evidence="1 2" key="1">
    <citation type="submission" date="2019-12" db="EMBL/GenBank/DDBJ databases">
        <authorList>
            <person name="Alioto T."/>
            <person name="Alioto T."/>
            <person name="Gomez Garrido J."/>
        </authorList>
    </citation>
    <scope>NUCLEOTIDE SEQUENCE [LARGE SCALE GENOMIC DNA]</scope>
</reference>
<dbReference type="Gramene" id="OE9A015718T1">
    <property type="protein sequence ID" value="OE9A015718C1"/>
    <property type="gene ID" value="OE9A015718"/>
</dbReference>
<dbReference type="Proteomes" id="UP000594638">
    <property type="component" value="Unassembled WGS sequence"/>
</dbReference>
<organism evidence="1 2">
    <name type="scientific">Olea europaea subsp. europaea</name>
    <dbReference type="NCBI Taxonomy" id="158383"/>
    <lineage>
        <taxon>Eukaryota</taxon>
        <taxon>Viridiplantae</taxon>
        <taxon>Streptophyta</taxon>
        <taxon>Embryophyta</taxon>
        <taxon>Tracheophyta</taxon>
        <taxon>Spermatophyta</taxon>
        <taxon>Magnoliopsida</taxon>
        <taxon>eudicotyledons</taxon>
        <taxon>Gunneridae</taxon>
        <taxon>Pentapetalae</taxon>
        <taxon>asterids</taxon>
        <taxon>lamiids</taxon>
        <taxon>Lamiales</taxon>
        <taxon>Oleaceae</taxon>
        <taxon>Oleeae</taxon>
        <taxon>Olea</taxon>
    </lineage>
</organism>
<proteinExistence type="predicted"/>
<accession>A0A8S0U137</accession>
<dbReference type="AlphaFoldDB" id="A0A8S0U137"/>
<protein>
    <submittedName>
        <fullName evidence="1">Uncharacterized protein</fullName>
    </submittedName>
</protein>
<dbReference type="EMBL" id="CACTIH010007354">
    <property type="protein sequence ID" value="CAA3010952.1"/>
    <property type="molecule type" value="Genomic_DNA"/>
</dbReference>
<gene>
    <name evidence="1" type="ORF">OLEA9_A015718</name>
</gene>